<evidence type="ECO:0000313" key="1">
    <source>
        <dbReference type="EMBL" id="CAK5090392.1"/>
    </source>
</evidence>
<accession>A0ACB1AFT1</accession>
<dbReference type="Proteomes" id="UP001497535">
    <property type="component" value="Unassembled WGS sequence"/>
</dbReference>
<proteinExistence type="predicted"/>
<dbReference type="EMBL" id="CAVMJV010000081">
    <property type="protein sequence ID" value="CAK5090392.1"/>
    <property type="molecule type" value="Genomic_DNA"/>
</dbReference>
<organism evidence="1 2">
    <name type="scientific">Meloidogyne enterolobii</name>
    <name type="common">Root-knot nematode worm</name>
    <name type="synonym">Meloidogyne mayaguensis</name>
    <dbReference type="NCBI Taxonomy" id="390850"/>
    <lineage>
        <taxon>Eukaryota</taxon>
        <taxon>Metazoa</taxon>
        <taxon>Ecdysozoa</taxon>
        <taxon>Nematoda</taxon>
        <taxon>Chromadorea</taxon>
        <taxon>Rhabditida</taxon>
        <taxon>Tylenchina</taxon>
        <taxon>Tylenchomorpha</taxon>
        <taxon>Tylenchoidea</taxon>
        <taxon>Meloidogynidae</taxon>
        <taxon>Meloidogyninae</taxon>
        <taxon>Meloidogyne</taxon>
    </lineage>
</organism>
<keyword evidence="2" id="KW-1185">Reference proteome</keyword>
<gene>
    <name evidence="1" type="ORF">MENTE1834_LOCUS38176</name>
</gene>
<comment type="caution">
    <text evidence="1">The sequence shown here is derived from an EMBL/GenBank/DDBJ whole genome shotgun (WGS) entry which is preliminary data.</text>
</comment>
<protein>
    <submittedName>
        <fullName evidence="1">Uncharacterized protein</fullName>
    </submittedName>
</protein>
<evidence type="ECO:0000313" key="2">
    <source>
        <dbReference type="Proteomes" id="UP001497535"/>
    </source>
</evidence>
<sequence>MDLFRGTLKPVQKVLEDADRKKDDIHEIVLIDGSTRIPKIQHLLKDFFNGKEDRVINPGLTFVFSIVWVRLVLNILNPKDAGRF</sequence>
<reference evidence="1" key="1">
    <citation type="submission" date="2023-11" db="EMBL/GenBank/DDBJ databases">
        <authorList>
            <person name="Poullet M."/>
        </authorList>
    </citation>
    <scope>NUCLEOTIDE SEQUENCE</scope>
    <source>
        <strain evidence="1">E1834</strain>
    </source>
</reference>
<name>A0ACB1AFT1_MELEN</name>